<dbReference type="PANTHER" id="PTHR43283:SF7">
    <property type="entry name" value="BETA-LACTAMASE-RELATED DOMAIN-CONTAINING PROTEIN"/>
    <property type="match status" value="1"/>
</dbReference>
<keyword evidence="4" id="KW-1185">Reference proteome</keyword>
<dbReference type="KEGG" id="tmk:QGN29_06305"/>
<feature type="chain" id="PRO_5041469905" evidence="1">
    <location>
        <begin position="24"/>
        <end position="463"/>
    </location>
</feature>
<feature type="domain" description="Beta-lactamase-related" evidence="2">
    <location>
        <begin position="197"/>
        <end position="436"/>
    </location>
</feature>
<dbReference type="Gene3D" id="3.40.710.10">
    <property type="entry name" value="DD-peptidase/beta-lactamase superfamily"/>
    <property type="match status" value="1"/>
</dbReference>
<feature type="signal peptide" evidence="1">
    <location>
        <begin position="1"/>
        <end position="23"/>
    </location>
</feature>
<proteinExistence type="predicted"/>
<keyword evidence="1" id="KW-0732">Signal</keyword>
<organism evidence="3 4">
    <name type="scientific">Temperatibacter marinus</name>
    <dbReference type="NCBI Taxonomy" id="1456591"/>
    <lineage>
        <taxon>Bacteria</taxon>
        <taxon>Pseudomonadati</taxon>
        <taxon>Pseudomonadota</taxon>
        <taxon>Alphaproteobacteria</taxon>
        <taxon>Kordiimonadales</taxon>
        <taxon>Temperatibacteraceae</taxon>
        <taxon>Temperatibacter</taxon>
    </lineage>
</organism>
<dbReference type="AlphaFoldDB" id="A0AA52EJK8"/>
<evidence type="ECO:0000313" key="4">
    <source>
        <dbReference type="Proteomes" id="UP001268683"/>
    </source>
</evidence>
<protein>
    <submittedName>
        <fullName evidence="3">Serine hydrolase</fullName>
        <ecNumber evidence="3">3.-.-.-</ecNumber>
    </submittedName>
</protein>
<dbReference type="Pfam" id="PF00144">
    <property type="entry name" value="Beta-lactamase"/>
    <property type="match status" value="1"/>
</dbReference>
<dbReference type="EC" id="3.-.-.-" evidence="3"/>
<dbReference type="RefSeq" id="WP_310799849.1">
    <property type="nucleotide sequence ID" value="NZ_CP123872.1"/>
</dbReference>
<sequence length="463" mass="51403">MNSITKSLLSAALLSVVSIPTYAHDYDWPLYKRAIAAGYKGVFTCGGVFNGGKSLDKIKADELTGIRPELQEIVNSLPEAVIDYTNKTVAIKYDEKLPPRLWWYRGRLGCVQMPVGTTVNDIKYMPTITLPPLSNRGTSWPNGDPKDIQTSSNKALNTVIKAAFNGSKYNTNKPGQKTTAILISTPTKLIAETYRSDYTPWTSQRTWSTAKSIAASVIGIAVKDGLIDLKEPVQIPEWQSPGDPRRAITLENLIHMGSGLFSTRAGNRTDKVYWGGNRVTDTAVHQPLETTPGKRWKYANNDTMLLTRALRAAQGDHVEKHLAYPYLNLFDKIGMYHTVPESDWGGNFIMSSQVWTTSRDLARLGILYLQDGQWGDEQILPKGWASYVAHPAPAQPEGRDIGYGAQFWLYPGLGYASRGNRGQIMLMLPQHNLLIVRRGYDSATGGRFDMATFAKDILKALDK</sequence>
<reference evidence="3" key="1">
    <citation type="submission" date="2023-04" db="EMBL/GenBank/DDBJ databases">
        <title>Complete genome sequence of Temperatibacter marinus.</title>
        <authorList>
            <person name="Rong J.-C."/>
            <person name="Yi M.-L."/>
            <person name="Zhao Q."/>
        </authorList>
    </citation>
    <scope>NUCLEOTIDE SEQUENCE</scope>
    <source>
        <strain evidence="3">NBRC 110045</strain>
    </source>
</reference>
<dbReference type="InterPro" id="IPR050789">
    <property type="entry name" value="Diverse_Enzym_Activities"/>
</dbReference>
<evidence type="ECO:0000313" key="3">
    <source>
        <dbReference type="EMBL" id="WND03985.1"/>
    </source>
</evidence>
<dbReference type="EMBL" id="CP123872">
    <property type="protein sequence ID" value="WND03985.1"/>
    <property type="molecule type" value="Genomic_DNA"/>
</dbReference>
<dbReference type="SUPFAM" id="SSF56601">
    <property type="entry name" value="beta-lactamase/transpeptidase-like"/>
    <property type="match status" value="1"/>
</dbReference>
<dbReference type="PANTHER" id="PTHR43283">
    <property type="entry name" value="BETA-LACTAMASE-RELATED"/>
    <property type="match status" value="1"/>
</dbReference>
<evidence type="ECO:0000259" key="2">
    <source>
        <dbReference type="Pfam" id="PF00144"/>
    </source>
</evidence>
<gene>
    <name evidence="3" type="ORF">QGN29_06305</name>
</gene>
<keyword evidence="3" id="KW-0378">Hydrolase</keyword>
<dbReference type="GO" id="GO:0016787">
    <property type="term" value="F:hydrolase activity"/>
    <property type="evidence" value="ECO:0007669"/>
    <property type="project" value="UniProtKB-KW"/>
</dbReference>
<name>A0AA52EJK8_9PROT</name>
<accession>A0AA52EJK8</accession>
<dbReference type="InterPro" id="IPR001466">
    <property type="entry name" value="Beta-lactam-related"/>
</dbReference>
<dbReference type="InterPro" id="IPR012338">
    <property type="entry name" value="Beta-lactam/transpept-like"/>
</dbReference>
<dbReference type="Proteomes" id="UP001268683">
    <property type="component" value="Chromosome"/>
</dbReference>
<evidence type="ECO:0000256" key="1">
    <source>
        <dbReference type="SAM" id="SignalP"/>
    </source>
</evidence>